<feature type="compositionally biased region" description="Basic and acidic residues" evidence="1">
    <location>
        <begin position="54"/>
        <end position="64"/>
    </location>
</feature>
<protein>
    <submittedName>
        <fullName evidence="2">Uncharacterized protein</fullName>
    </submittedName>
</protein>
<accession>A0AAV7NWG1</accession>
<dbReference type="Proteomes" id="UP001066276">
    <property type="component" value="Chromosome 8"/>
</dbReference>
<proteinExistence type="predicted"/>
<gene>
    <name evidence="2" type="ORF">NDU88_008575</name>
</gene>
<name>A0AAV7NWG1_PLEWA</name>
<feature type="compositionally biased region" description="Low complexity" evidence="1">
    <location>
        <begin position="26"/>
        <end position="47"/>
    </location>
</feature>
<dbReference type="AlphaFoldDB" id="A0AAV7NWG1"/>
<comment type="caution">
    <text evidence="2">The sequence shown here is derived from an EMBL/GenBank/DDBJ whole genome shotgun (WGS) entry which is preliminary data.</text>
</comment>
<feature type="region of interest" description="Disordered" evidence="1">
    <location>
        <begin position="1"/>
        <end position="111"/>
    </location>
</feature>
<dbReference type="EMBL" id="JANPWB010000012">
    <property type="protein sequence ID" value="KAJ1120405.1"/>
    <property type="molecule type" value="Genomic_DNA"/>
</dbReference>
<keyword evidence="3" id="KW-1185">Reference proteome</keyword>
<evidence type="ECO:0000313" key="3">
    <source>
        <dbReference type="Proteomes" id="UP001066276"/>
    </source>
</evidence>
<reference evidence="2" key="1">
    <citation type="journal article" date="2022" name="bioRxiv">
        <title>Sequencing and chromosome-scale assembly of the giantPleurodeles waltlgenome.</title>
        <authorList>
            <person name="Brown T."/>
            <person name="Elewa A."/>
            <person name="Iarovenko S."/>
            <person name="Subramanian E."/>
            <person name="Araus A.J."/>
            <person name="Petzold A."/>
            <person name="Susuki M."/>
            <person name="Suzuki K.-i.T."/>
            <person name="Hayashi T."/>
            <person name="Toyoda A."/>
            <person name="Oliveira C."/>
            <person name="Osipova E."/>
            <person name="Leigh N.D."/>
            <person name="Simon A."/>
            <person name="Yun M.H."/>
        </authorList>
    </citation>
    <scope>NUCLEOTIDE SEQUENCE</scope>
    <source>
        <strain evidence="2">20211129_DDA</strain>
        <tissue evidence="2">Liver</tissue>
    </source>
</reference>
<evidence type="ECO:0000313" key="2">
    <source>
        <dbReference type="EMBL" id="KAJ1120405.1"/>
    </source>
</evidence>
<organism evidence="2 3">
    <name type="scientific">Pleurodeles waltl</name>
    <name type="common">Iberian ribbed newt</name>
    <dbReference type="NCBI Taxonomy" id="8319"/>
    <lineage>
        <taxon>Eukaryota</taxon>
        <taxon>Metazoa</taxon>
        <taxon>Chordata</taxon>
        <taxon>Craniata</taxon>
        <taxon>Vertebrata</taxon>
        <taxon>Euteleostomi</taxon>
        <taxon>Amphibia</taxon>
        <taxon>Batrachia</taxon>
        <taxon>Caudata</taxon>
        <taxon>Salamandroidea</taxon>
        <taxon>Salamandridae</taxon>
        <taxon>Pleurodelinae</taxon>
        <taxon>Pleurodeles</taxon>
    </lineage>
</organism>
<evidence type="ECO:0000256" key="1">
    <source>
        <dbReference type="SAM" id="MobiDB-lite"/>
    </source>
</evidence>
<sequence>MRPAAAHPRLRWCRTPPVHGSRAVTPPSWGNGPSPAPAGSRSSSAVPQGIASPRDARPGEEPGRASHPSPPAIPLGSASPGDSRPALEAGEAGKRLPTASLHQAWGKSDGADGAHVRSAMLLLFEFLLNVAFC</sequence>